<evidence type="ECO:0000256" key="5">
    <source>
        <dbReference type="PIRSR" id="PIRSR600888-1"/>
    </source>
</evidence>
<protein>
    <recommendedName>
        <fullName evidence="4 7">dTDP-4-dehydrorhamnose 3,5-epimerase</fullName>
        <ecNumber evidence="3 7">5.1.3.13</ecNumber>
    </recommendedName>
    <alternativeName>
        <fullName evidence="7">Thymidine diphospho-4-keto-rhamnose 3,5-epimerase</fullName>
    </alternativeName>
</protein>
<dbReference type="Gene3D" id="2.60.120.10">
    <property type="entry name" value="Jelly Rolls"/>
    <property type="match status" value="1"/>
</dbReference>
<dbReference type="GO" id="GO:0019305">
    <property type="term" value="P:dTDP-rhamnose biosynthetic process"/>
    <property type="evidence" value="ECO:0007669"/>
    <property type="project" value="UniProtKB-UniRule"/>
</dbReference>
<dbReference type="InterPro" id="IPR011051">
    <property type="entry name" value="RmlC_Cupin_sf"/>
</dbReference>
<dbReference type="InterPro" id="IPR014710">
    <property type="entry name" value="RmlC-like_jellyroll"/>
</dbReference>
<evidence type="ECO:0000256" key="6">
    <source>
        <dbReference type="PIRSR" id="PIRSR600888-3"/>
    </source>
</evidence>
<comment type="subunit">
    <text evidence="7">Homodimer.</text>
</comment>
<dbReference type="UniPathway" id="UPA00124"/>
<dbReference type="AlphaFoldDB" id="A0A212LP65"/>
<dbReference type="PANTHER" id="PTHR21047">
    <property type="entry name" value="DTDP-6-DEOXY-D-GLUCOSE-3,5 EPIMERASE"/>
    <property type="match status" value="1"/>
</dbReference>
<reference evidence="8" key="1">
    <citation type="submission" date="2016-08" db="EMBL/GenBank/DDBJ databases">
        <authorList>
            <person name="Seilhamer J.J."/>
        </authorList>
    </citation>
    <scope>NUCLEOTIDE SEQUENCE</scope>
    <source>
        <strain evidence="8">86</strain>
    </source>
</reference>
<evidence type="ECO:0000313" key="8">
    <source>
        <dbReference type="EMBL" id="SCM79281.1"/>
    </source>
</evidence>
<dbReference type="NCBIfam" id="TIGR01221">
    <property type="entry name" value="rmlC"/>
    <property type="match status" value="1"/>
</dbReference>
<dbReference type="GO" id="GO:0008830">
    <property type="term" value="F:dTDP-4-dehydrorhamnose 3,5-epimerase activity"/>
    <property type="evidence" value="ECO:0007669"/>
    <property type="project" value="UniProtKB-UniRule"/>
</dbReference>
<feature type="active site" description="Proton acceptor" evidence="5">
    <location>
        <position position="62"/>
    </location>
</feature>
<dbReference type="EC" id="5.1.3.13" evidence="3 7"/>
<feature type="site" description="Participates in a stacking interaction with the thymidine ring of dTDP-4-oxo-6-deoxyglucose" evidence="6">
    <location>
        <position position="138"/>
    </location>
</feature>
<evidence type="ECO:0000256" key="7">
    <source>
        <dbReference type="RuleBase" id="RU364069"/>
    </source>
</evidence>
<comment type="function">
    <text evidence="2 7">Catalyzes the epimerization of the C3' and C5'positions of dTDP-6-deoxy-D-xylo-4-hexulose, forming dTDP-6-deoxy-L-lyxo-4-hexulose.</text>
</comment>
<gene>
    <name evidence="8" type="ORF">KL86PLE_90323</name>
</gene>
<dbReference type="GO" id="GO:0000271">
    <property type="term" value="P:polysaccharide biosynthetic process"/>
    <property type="evidence" value="ECO:0007669"/>
    <property type="project" value="TreeGrafter"/>
</dbReference>
<feature type="active site" description="Proton donor" evidence="5">
    <location>
        <position position="132"/>
    </location>
</feature>
<organism evidence="8">
    <name type="scientific">uncultured Pleomorphomonas sp</name>
    <dbReference type="NCBI Taxonomy" id="442121"/>
    <lineage>
        <taxon>Bacteria</taxon>
        <taxon>Pseudomonadati</taxon>
        <taxon>Pseudomonadota</taxon>
        <taxon>Alphaproteobacteria</taxon>
        <taxon>Hyphomicrobiales</taxon>
        <taxon>Pleomorphomonadaceae</taxon>
        <taxon>Pleomorphomonas</taxon>
        <taxon>environmental samples</taxon>
    </lineage>
</organism>
<evidence type="ECO:0000256" key="4">
    <source>
        <dbReference type="ARBA" id="ARBA00019595"/>
    </source>
</evidence>
<dbReference type="RefSeq" id="WP_288198464.1">
    <property type="nucleotide sequence ID" value="NZ_LT608334.1"/>
</dbReference>
<sequence>MKFTALPIAGAVRVDIEKREDERGFFARTFCAREFADHGLETAWVQMNSSLTRRTGSVRGMHFQRPPKAEVKFIRCIKGAVFDVIVDLREGSPTYGRWHGTELTGDNRAMLYVPKGCAHGFQTLADDTELLYLHSEFYSPEHEGGLRFDDPDVGIVWTLPIAEISTKDRQHPLLGQVGSIRS</sequence>
<accession>A0A212LP65</accession>
<dbReference type="PANTHER" id="PTHR21047:SF2">
    <property type="entry name" value="THYMIDINE DIPHOSPHO-4-KETO-RHAMNOSE 3,5-EPIMERASE"/>
    <property type="match status" value="1"/>
</dbReference>
<evidence type="ECO:0000256" key="1">
    <source>
        <dbReference type="ARBA" id="ARBA00001298"/>
    </source>
</evidence>
<dbReference type="InterPro" id="IPR000888">
    <property type="entry name" value="RmlC-like"/>
</dbReference>
<keyword evidence="7 8" id="KW-0413">Isomerase</keyword>
<dbReference type="SUPFAM" id="SSF51182">
    <property type="entry name" value="RmlC-like cupins"/>
    <property type="match status" value="1"/>
</dbReference>
<evidence type="ECO:0000256" key="3">
    <source>
        <dbReference type="ARBA" id="ARBA00012098"/>
    </source>
</evidence>
<dbReference type="GO" id="GO:0005829">
    <property type="term" value="C:cytosol"/>
    <property type="evidence" value="ECO:0007669"/>
    <property type="project" value="TreeGrafter"/>
</dbReference>
<comment type="catalytic activity">
    <reaction evidence="1 7">
        <text>dTDP-4-dehydro-6-deoxy-alpha-D-glucose = dTDP-4-dehydro-beta-L-rhamnose</text>
        <dbReference type="Rhea" id="RHEA:16969"/>
        <dbReference type="ChEBI" id="CHEBI:57649"/>
        <dbReference type="ChEBI" id="CHEBI:62830"/>
        <dbReference type="EC" id="5.1.3.13"/>
    </reaction>
</comment>
<proteinExistence type="inferred from homology"/>
<name>A0A212LP65_9HYPH</name>
<dbReference type="CDD" id="cd00438">
    <property type="entry name" value="cupin_RmlC"/>
    <property type="match status" value="1"/>
</dbReference>
<dbReference type="EMBL" id="FMJD01000013">
    <property type="protein sequence ID" value="SCM79281.1"/>
    <property type="molecule type" value="Genomic_DNA"/>
</dbReference>
<dbReference type="Pfam" id="PF00908">
    <property type="entry name" value="dTDP_sugar_isom"/>
    <property type="match status" value="1"/>
</dbReference>
<comment type="similarity">
    <text evidence="7">Belongs to the dTDP-4-dehydrorhamnose 3,5-epimerase family.</text>
</comment>
<comment type="pathway">
    <text evidence="7">Carbohydrate biosynthesis; dTDP-L-rhamnose biosynthesis.</text>
</comment>
<evidence type="ECO:0000256" key="2">
    <source>
        <dbReference type="ARBA" id="ARBA00001997"/>
    </source>
</evidence>